<accession>A0A3N4KR94</accession>
<reference evidence="1 2" key="1">
    <citation type="journal article" date="2018" name="Nat. Ecol. Evol.">
        <title>Pezizomycetes genomes reveal the molecular basis of ectomycorrhizal truffle lifestyle.</title>
        <authorList>
            <person name="Murat C."/>
            <person name="Payen T."/>
            <person name="Noel B."/>
            <person name="Kuo A."/>
            <person name="Morin E."/>
            <person name="Chen J."/>
            <person name="Kohler A."/>
            <person name="Krizsan K."/>
            <person name="Balestrini R."/>
            <person name="Da Silva C."/>
            <person name="Montanini B."/>
            <person name="Hainaut M."/>
            <person name="Levati E."/>
            <person name="Barry K.W."/>
            <person name="Belfiori B."/>
            <person name="Cichocki N."/>
            <person name="Clum A."/>
            <person name="Dockter R.B."/>
            <person name="Fauchery L."/>
            <person name="Guy J."/>
            <person name="Iotti M."/>
            <person name="Le Tacon F."/>
            <person name="Lindquist E.A."/>
            <person name="Lipzen A."/>
            <person name="Malagnac F."/>
            <person name="Mello A."/>
            <person name="Molinier V."/>
            <person name="Miyauchi S."/>
            <person name="Poulain J."/>
            <person name="Riccioni C."/>
            <person name="Rubini A."/>
            <person name="Sitrit Y."/>
            <person name="Splivallo R."/>
            <person name="Traeger S."/>
            <person name="Wang M."/>
            <person name="Zifcakova L."/>
            <person name="Wipf D."/>
            <person name="Zambonelli A."/>
            <person name="Paolocci F."/>
            <person name="Nowrousian M."/>
            <person name="Ottonello S."/>
            <person name="Baldrian P."/>
            <person name="Spatafora J.W."/>
            <person name="Henrissat B."/>
            <person name="Nagy L.G."/>
            <person name="Aury J.M."/>
            <person name="Wincker P."/>
            <person name="Grigoriev I.V."/>
            <person name="Bonfante P."/>
            <person name="Martin F.M."/>
        </authorList>
    </citation>
    <scope>NUCLEOTIDE SEQUENCE [LARGE SCALE GENOMIC DNA]</scope>
    <source>
        <strain evidence="1 2">CCBAS932</strain>
    </source>
</reference>
<evidence type="ECO:0000313" key="1">
    <source>
        <dbReference type="EMBL" id="RPB12028.1"/>
    </source>
</evidence>
<gene>
    <name evidence="1" type="ORF">P167DRAFT_588915</name>
</gene>
<sequence length="71" mass="7589">MIGFGGRIRRGCPVGLLGLVDTSALLHQDSNYVIMATICCMMEGCPAGRTANVDFGTLLDQVYYGVVVSNF</sequence>
<protein>
    <submittedName>
        <fullName evidence="1">Uncharacterized protein</fullName>
    </submittedName>
</protein>
<keyword evidence="2" id="KW-1185">Reference proteome</keyword>
<dbReference type="InParanoid" id="A0A3N4KR94"/>
<organism evidence="1 2">
    <name type="scientific">Morchella conica CCBAS932</name>
    <dbReference type="NCBI Taxonomy" id="1392247"/>
    <lineage>
        <taxon>Eukaryota</taxon>
        <taxon>Fungi</taxon>
        <taxon>Dikarya</taxon>
        <taxon>Ascomycota</taxon>
        <taxon>Pezizomycotina</taxon>
        <taxon>Pezizomycetes</taxon>
        <taxon>Pezizales</taxon>
        <taxon>Morchellaceae</taxon>
        <taxon>Morchella</taxon>
    </lineage>
</organism>
<proteinExistence type="predicted"/>
<dbReference type="Proteomes" id="UP000277580">
    <property type="component" value="Unassembled WGS sequence"/>
</dbReference>
<name>A0A3N4KR94_9PEZI</name>
<dbReference type="EMBL" id="ML119131">
    <property type="protein sequence ID" value="RPB12028.1"/>
    <property type="molecule type" value="Genomic_DNA"/>
</dbReference>
<dbReference type="AlphaFoldDB" id="A0A3N4KR94"/>
<evidence type="ECO:0000313" key="2">
    <source>
        <dbReference type="Proteomes" id="UP000277580"/>
    </source>
</evidence>